<proteinExistence type="predicted"/>
<dbReference type="SUPFAM" id="SSF53756">
    <property type="entry name" value="UDP-Glycosyltransferase/glycogen phosphorylase"/>
    <property type="match status" value="2"/>
</dbReference>
<accession>A0A3E1RH15</accession>
<dbReference type="CDD" id="cd03801">
    <property type="entry name" value="GT4_PimA-like"/>
    <property type="match status" value="1"/>
</dbReference>
<dbReference type="AlphaFoldDB" id="A0A3E1RH15"/>
<evidence type="ECO:0000259" key="2">
    <source>
        <dbReference type="Pfam" id="PF13439"/>
    </source>
</evidence>
<dbReference type="InterPro" id="IPR028098">
    <property type="entry name" value="Glyco_trans_4-like_N"/>
</dbReference>
<comment type="caution">
    <text evidence="3">The sequence shown here is derived from an EMBL/GenBank/DDBJ whole genome shotgun (WGS) entry which is preliminary data.</text>
</comment>
<name>A0A3E1RH15_9BURK</name>
<sequence>MRIAVLSRNFSSTGGGAERYSIALVEQLAARHEVHVYAQTIAHAFPGVTYHPIPLLLKRPRWINQLWFAYATWHATRSGFDIVHSHENSWHGNVQTVHVLPVKHNLFDGRAGLSKWLRWLKVCTSPRLLTYLMLEAARYAPGPKRAVVLTSSTLRDVMQRSYPAARAAMQVIAPGVSQAPGACSPAVQQAARRQLRLPSEGRGLLFVGNDFRKKGLPALLEALAALPADVWLAVVGEGEQGAAMRQRVADLQLSSRVYFLGALQQMDVAYQAADCLVHPTLEDTYAMVVLEAMAHGLPVVVSAARFCGISAELTQGQNALLLDEPTSAPAIASAVGAVLGNTMLRASLGAHACEFAAQRTWTQVAQQYEQLYAQVAPSYKQRWLVLSHAFNMDGRAASQTITDKLPHLEKAGIELVVLSGVSGRHDTHYEHYQLWPAGPAGIRFELRHVLRKRLGQGLRYRAVMLPASLVLLPFMLLEKLLRPVESSWSWWLSAYLKGRALMRSRKFDLVYSTGGAFAAHIAGAALKRVTGVRWLAEVHDPMVVPGTVPGTPQQKMQARVESEICRQADVAIWFTDQALASAKQRNPELGSRGHMMLPGVDAPPFQLEPYKAGDTFVLGHFGSLSETRNLASTIAAMDALLNQKPELAGRVELHVYGGPLDPVSTAAAAAARHPFLRHFGRIEADPVSGKSGREQILQHMRSADVLLLLHGVEPVCEEYIPSKMYEYLWMQRPILALVYRNAQMEDLLYANGHHVESLGAEATQAQEVALTRAIGKFVAQWMNHGLCDSRKPSPYSTQASVSRLLSWLH</sequence>
<dbReference type="InterPro" id="IPR001296">
    <property type="entry name" value="Glyco_trans_1"/>
</dbReference>
<dbReference type="Gene3D" id="3.40.50.2000">
    <property type="entry name" value="Glycogen Phosphorylase B"/>
    <property type="match status" value="4"/>
</dbReference>
<dbReference type="Pfam" id="PF13439">
    <property type="entry name" value="Glyco_transf_4"/>
    <property type="match status" value="1"/>
</dbReference>
<evidence type="ECO:0000259" key="1">
    <source>
        <dbReference type="Pfam" id="PF00534"/>
    </source>
</evidence>
<gene>
    <name evidence="3" type="ORF">DIC66_01965</name>
</gene>
<reference evidence="3 4" key="1">
    <citation type="submission" date="2018-05" db="EMBL/GenBank/DDBJ databases">
        <title>Rhodoferax soyangensis sp.nov., isolated from an oligotrophic freshwater lake.</title>
        <authorList>
            <person name="Park M."/>
        </authorList>
    </citation>
    <scope>NUCLEOTIDE SEQUENCE [LARGE SCALE GENOMIC DNA]</scope>
    <source>
        <strain evidence="3 4">IMCC26218</strain>
    </source>
</reference>
<evidence type="ECO:0000313" key="4">
    <source>
        <dbReference type="Proteomes" id="UP000260665"/>
    </source>
</evidence>
<evidence type="ECO:0000313" key="3">
    <source>
        <dbReference type="EMBL" id="RFO98675.1"/>
    </source>
</evidence>
<feature type="domain" description="Glycosyl transferase family 1" evidence="1">
    <location>
        <begin position="188"/>
        <end position="351"/>
    </location>
</feature>
<evidence type="ECO:0008006" key="5">
    <source>
        <dbReference type="Google" id="ProtNLM"/>
    </source>
</evidence>
<dbReference type="Proteomes" id="UP000260665">
    <property type="component" value="Unassembled WGS sequence"/>
</dbReference>
<dbReference type="EMBL" id="QFZK01000001">
    <property type="protein sequence ID" value="RFO98675.1"/>
    <property type="molecule type" value="Genomic_DNA"/>
</dbReference>
<dbReference type="RefSeq" id="WP_117173503.1">
    <property type="nucleotide sequence ID" value="NZ_QFZK01000001.1"/>
</dbReference>
<dbReference type="Pfam" id="PF00534">
    <property type="entry name" value="Glycos_transf_1"/>
    <property type="match status" value="1"/>
</dbReference>
<keyword evidence="4" id="KW-1185">Reference proteome</keyword>
<feature type="domain" description="Glycosyltransferase subfamily 4-like N-terminal" evidence="2">
    <location>
        <begin position="15"/>
        <end position="176"/>
    </location>
</feature>
<protein>
    <recommendedName>
        <fullName evidence="5">Glycosyltransferase subfamily 4-like N-terminal domain-containing protein</fullName>
    </recommendedName>
</protein>
<dbReference type="OrthoDB" id="433681at2"/>
<dbReference type="PANTHER" id="PTHR12526">
    <property type="entry name" value="GLYCOSYLTRANSFERASE"/>
    <property type="match status" value="1"/>
</dbReference>
<organism evidence="3 4">
    <name type="scientific">Rhodoferax lacus</name>
    <dbReference type="NCBI Taxonomy" id="2184758"/>
    <lineage>
        <taxon>Bacteria</taxon>
        <taxon>Pseudomonadati</taxon>
        <taxon>Pseudomonadota</taxon>
        <taxon>Betaproteobacteria</taxon>
        <taxon>Burkholderiales</taxon>
        <taxon>Comamonadaceae</taxon>
        <taxon>Rhodoferax</taxon>
    </lineage>
</organism>
<dbReference type="GO" id="GO:0016757">
    <property type="term" value="F:glycosyltransferase activity"/>
    <property type="evidence" value="ECO:0007669"/>
    <property type="project" value="InterPro"/>
</dbReference>